<sequence length="375" mass="41555">MRKKKKFRAAAVRFVGLPLLLMLIFLLPVTAEESDESVLAAYSDPARIWGSGVERLIEEAYRLCFKTRILGGKVMNLRMPFAQDNERDKLTEVEWGFLGGGKGNPAFLWERIDQVLDSADFRNYTEALSDGREKVIIFDIPTQTWSVSRDLFDIARMKAGSYQGLLHRPYVLVSGRGLEASDVYNYLYCVGLTGMDCSGFVWHVQSYIAAAGGVDLGRTLARVLGVSGGADPSMYAGTSFYNSTSSQIIPVNDEIRNLRPGDIILFRAEDGGMAHSAVIQSVDFSAGVIRYLQCTDEAPLAERGVHESFIYFNPANTAVSLSSPSLTWTQRRYPPFPGERASPFSDDGQRYRAYPDKGGGRVVRLRAVSEVIGRL</sequence>
<dbReference type="AlphaFoldDB" id="A0A806K1B4"/>
<proteinExistence type="predicted"/>
<reference evidence="1" key="1">
    <citation type="submission" date="2012-03" db="EMBL/GenBank/DDBJ databases">
        <title>Functional metagenomics reveals considerable lignocellulase gene clusters in the gut microbiome of a wood-feeding higher termite.</title>
        <authorList>
            <person name="Liu N."/>
        </authorList>
    </citation>
    <scope>NUCLEOTIDE SEQUENCE</scope>
</reference>
<accession>A0A806K1B4</accession>
<evidence type="ECO:0008006" key="2">
    <source>
        <dbReference type="Google" id="ProtNLM"/>
    </source>
</evidence>
<dbReference type="Gene3D" id="3.90.1720.10">
    <property type="entry name" value="endopeptidase domain like (from Nostoc punctiforme)"/>
    <property type="match status" value="1"/>
</dbReference>
<dbReference type="EMBL" id="JQ844239">
    <property type="protein sequence ID" value="AGS53646.1"/>
    <property type="molecule type" value="Genomic_DNA"/>
</dbReference>
<name>A0A806K1B4_9BACT</name>
<evidence type="ECO:0000313" key="1">
    <source>
        <dbReference type="EMBL" id="AGS53646.1"/>
    </source>
</evidence>
<organism evidence="1">
    <name type="scientific">uncultured bacterium contig00086</name>
    <dbReference type="NCBI Taxonomy" id="1181559"/>
    <lineage>
        <taxon>Bacteria</taxon>
        <taxon>environmental samples</taxon>
    </lineage>
</organism>
<protein>
    <recommendedName>
        <fullName evidence="2">NlpC/P60 domain-containing protein</fullName>
    </recommendedName>
</protein>